<dbReference type="PANTHER" id="PTHR33121:SF71">
    <property type="entry name" value="OXYGEN SENSOR PROTEIN DOSP"/>
    <property type="match status" value="1"/>
</dbReference>
<dbReference type="PROSITE" id="PS50887">
    <property type="entry name" value="GGDEF"/>
    <property type="match status" value="1"/>
</dbReference>
<dbReference type="eggNOG" id="COG5001">
    <property type="taxonomic scope" value="Bacteria"/>
</dbReference>
<dbReference type="SMART" id="SM00267">
    <property type="entry name" value="GGDEF"/>
    <property type="match status" value="1"/>
</dbReference>
<dbReference type="EMBL" id="CP002395">
    <property type="protein sequence ID" value="ADU11767.1"/>
    <property type="molecule type" value="Genomic_DNA"/>
</dbReference>
<dbReference type="CDD" id="cd01948">
    <property type="entry name" value="EAL"/>
    <property type="match status" value="1"/>
</dbReference>
<feature type="transmembrane region" description="Helical" evidence="1">
    <location>
        <begin position="186"/>
        <end position="206"/>
    </location>
</feature>
<dbReference type="AlphaFoldDB" id="E8RND6"/>
<dbReference type="InterPro" id="IPR050706">
    <property type="entry name" value="Cyclic-di-GMP_PDE-like"/>
</dbReference>
<evidence type="ECO:0000259" key="2">
    <source>
        <dbReference type="PROSITE" id="PS50883"/>
    </source>
</evidence>
<keyword evidence="1" id="KW-1133">Transmembrane helix</keyword>
<dbReference type="InterPro" id="IPR035919">
    <property type="entry name" value="EAL_sf"/>
</dbReference>
<dbReference type="Gene3D" id="3.30.70.270">
    <property type="match status" value="1"/>
</dbReference>
<dbReference type="GO" id="GO:0071111">
    <property type="term" value="F:cyclic-guanylate-specific phosphodiesterase activity"/>
    <property type="evidence" value="ECO:0007669"/>
    <property type="project" value="InterPro"/>
</dbReference>
<keyword evidence="1" id="KW-0812">Transmembrane</keyword>
<feature type="transmembrane region" description="Helical" evidence="1">
    <location>
        <begin position="161"/>
        <end position="180"/>
    </location>
</feature>
<dbReference type="NCBIfam" id="TIGR00254">
    <property type="entry name" value="GGDEF"/>
    <property type="match status" value="1"/>
</dbReference>
<protein>
    <submittedName>
        <fullName evidence="4">Diguanylate cyclase/phosphodiesterase</fullName>
    </submittedName>
</protein>
<dbReference type="KEGG" id="aex:Astex_0063"/>
<proteinExistence type="predicted"/>
<gene>
    <name evidence="4" type="ordered locus">Astex_0063</name>
</gene>
<feature type="domain" description="EAL" evidence="2">
    <location>
        <begin position="413"/>
        <end position="662"/>
    </location>
</feature>
<dbReference type="STRING" id="573065.Astex_0063"/>
<dbReference type="CDD" id="cd01949">
    <property type="entry name" value="GGDEF"/>
    <property type="match status" value="1"/>
</dbReference>
<feature type="domain" description="GGDEF" evidence="3">
    <location>
        <begin position="267"/>
        <end position="404"/>
    </location>
</feature>
<dbReference type="Pfam" id="PF00990">
    <property type="entry name" value="GGDEF"/>
    <property type="match status" value="1"/>
</dbReference>
<evidence type="ECO:0000259" key="3">
    <source>
        <dbReference type="PROSITE" id="PS50887"/>
    </source>
</evidence>
<evidence type="ECO:0000313" key="5">
    <source>
        <dbReference type="Proteomes" id="UP000001492"/>
    </source>
</evidence>
<evidence type="ECO:0000256" key="1">
    <source>
        <dbReference type="SAM" id="Phobius"/>
    </source>
</evidence>
<dbReference type="InterPro" id="IPR000160">
    <property type="entry name" value="GGDEF_dom"/>
</dbReference>
<dbReference type="InterPro" id="IPR001633">
    <property type="entry name" value="EAL_dom"/>
</dbReference>
<dbReference type="Proteomes" id="UP000001492">
    <property type="component" value="Chromosome 1"/>
</dbReference>
<dbReference type="Gene3D" id="3.20.20.450">
    <property type="entry name" value="EAL domain"/>
    <property type="match status" value="1"/>
</dbReference>
<feature type="transmembrane region" description="Helical" evidence="1">
    <location>
        <begin position="112"/>
        <end position="131"/>
    </location>
</feature>
<reference evidence="5" key="1">
    <citation type="submission" date="2010-12" db="EMBL/GenBank/DDBJ databases">
        <title>Complete sequence of chromosome 1 of Asticcacaulis excentricus CB 48.</title>
        <authorList>
            <consortium name="US DOE Joint Genome Institute"/>
            <person name="Lucas S."/>
            <person name="Copeland A."/>
            <person name="Lapidus A."/>
            <person name="Cheng J.-F."/>
            <person name="Bruce D."/>
            <person name="Goodwin L."/>
            <person name="Pitluck S."/>
            <person name="Teshima H."/>
            <person name="Davenport K."/>
            <person name="Detter J.C."/>
            <person name="Han C."/>
            <person name="Tapia R."/>
            <person name="Land M."/>
            <person name="Hauser L."/>
            <person name="Jeffries C."/>
            <person name="Kyrpides N."/>
            <person name="Ivanova N."/>
            <person name="Ovchinnikova G."/>
            <person name="Brun Y.V."/>
            <person name="Woyke T."/>
        </authorList>
    </citation>
    <scope>NUCLEOTIDE SEQUENCE [LARGE SCALE GENOMIC DNA]</scope>
    <source>
        <strain evidence="5">ATCC 15261 / DSM 4724 / KCTC 12464 / NCIMB 9791 / VKM B-1370 / CB 48</strain>
    </source>
</reference>
<dbReference type="InterPro" id="IPR029787">
    <property type="entry name" value="Nucleotide_cyclase"/>
</dbReference>
<dbReference type="Pfam" id="PF00563">
    <property type="entry name" value="EAL"/>
    <property type="match status" value="1"/>
</dbReference>
<organism evidence="4 5">
    <name type="scientific">Asticcacaulis excentricus (strain ATCC 15261 / DSM 4724 / KCTC 12464 / NCIMB 9791 / VKM B-1370 / CB 48)</name>
    <dbReference type="NCBI Taxonomy" id="573065"/>
    <lineage>
        <taxon>Bacteria</taxon>
        <taxon>Pseudomonadati</taxon>
        <taxon>Pseudomonadota</taxon>
        <taxon>Alphaproteobacteria</taxon>
        <taxon>Caulobacterales</taxon>
        <taxon>Caulobacteraceae</taxon>
        <taxon>Asticcacaulis</taxon>
    </lineage>
</organism>
<sequence>MIANSNLPVKAVRSLSKTVRALFSVSANDPELAVAQFRALSRQVPLLYFLLIVSSLAVSYTFSHLAPLWLSVWLPGTLCLIAAVRGIHWWRKRHQNVTPDFAVAQLRRTTKMAAFLAIGFMSWGLSLHPYGDAHAQGHVIFYMGITVVGCIFCLMHLRSAAIMVTLIVNVPFILFFGLWGDQTEQAIAVNIVLVSIAILTILMTHYRDFADLVRSRRDLMTKQAETQALSDENFRIANLDALTELPNRRRFFHDLEKAFAEAQAGRLALSVGVLDLDGFKPINDTYGHATGDRVLSETARRLEKACLGFIDAKADIYRLGGDEFGLIVRDAACEEALSEVGRHLTDVVRLPFSIGSTHAHMACSIGMATWSKTIQSAEILFENADYALYYAKRNLRGQTVLFSDKHAAEIRTQTQIERHLLSADLEHELIQLFQPIVDLKTGRVLSFEALARWYSPQLGLVAPDVFIPVAERAGLIGGVTRVLLEKALREMRNWPEEIGLSFNLSAHDICAAEGVVRLVAIVNASGIDPRRIDFEITETAMAHDFVKARQSMQMLKTLGCHLSLDDFGTGYSSLSYVHRLPLDRIKVDRSFVTDIENDCASKVVRSMTGLCSDMGLKSIIEGVETPEQLGRLREMGCDMAQGYLFAKPMHPSMIAGYLADTNRLKANHAV</sequence>
<dbReference type="SUPFAM" id="SSF55073">
    <property type="entry name" value="Nucleotide cyclase"/>
    <property type="match status" value="1"/>
</dbReference>
<dbReference type="PROSITE" id="PS50883">
    <property type="entry name" value="EAL"/>
    <property type="match status" value="1"/>
</dbReference>
<dbReference type="SUPFAM" id="SSF141868">
    <property type="entry name" value="EAL domain-like"/>
    <property type="match status" value="1"/>
</dbReference>
<feature type="transmembrane region" description="Helical" evidence="1">
    <location>
        <begin position="137"/>
        <end position="154"/>
    </location>
</feature>
<dbReference type="SMART" id="SM00052">
    <property type="entry name" value="EAL"/>
    <property type="match status" value="1"/>
</dbReference>
<feature type="transmembrane region" description="Helical" evidence="1">
    <location>
        <begin position="46"/>
        <end position="66"/>
    </location>
</feature>
<keyword evidence="5" id="KW-1185">Reference proteome</keyword>
<accession>E8RND6</accession>
<keyword evidence="1" id="KW-0472">Membrane</keyword>
<name>E8RND6_ASTEC</name>
<dbReference type="PANTHER" id="PTHR33121">
    <property type="entry name" value="CYCLIC DI-GMP PHOSPHODIESTERASE PDEF"/>
    <property type="match status" value="1"/>
</dbReference>
<dbReference type="InterPro" id="IPR043128">
    <property type="entry name" value="Rev_trsase/Diguanyl_cyclase"/>
</dbReference>
<dbReference type="HOGENOM" id="CLU_000445_70_49_5"/>
<evidence type="ECO:0000313" key="4">
    <source>
        <dbReference type="EMBL" id="ADU11767.1"/>
    </source>
</evidence>